<dbReference type="PROSITE" id="PS50283">
    <property type="entry name" value="NA_SOLUT_SYMP_3"/>
    <property type="match status" value="1"/>
</dbReference>
<dbReference type="GO" id="GO:0005886">
    <property type="term" value="C:plasma membrane"/>
    <property type="evidence" value="ECO:0007669"/>
    <property type="project" value="TreeGrafter"/>
</dbReference>
<comment type="caution">
    <text evidence="8">The sequence shown here is derived from an EMBL/GenBank/DDBJ whole genome shotgun (WGS) entry which is preliminary data.</text>
</comment>
<keyword evidence="3 7" id="KW-0812">Transmembrane</keyword>
<feature type="transmembrane region" description="Helical" evidence="7">
    <location>
        <begin position="377"/>
        <end position="396"/>
    </location>
</feature>
<keyword evidence="4 7" id="KW-1133">Transmembrane helix</keyword>
<comment type="similarity">
    <text evidence="2 6">Belongs to the sodium:solute symporter (SSF) (TC 2.A.21) family.</text>
</comment>
<name>A0A4R1BFZ2_9ACTN</name>
<accession>A0A4R1BFZ2</accession>
<keyword evidence="9" id="KW-1185">Reference proteome</keyword>
<dbReference type="NCBIfam" id="TIGR00813">
    <property type="entry name" value="sss"/>
    <property type="match status" value="1"/>
</dbReference>
<dbReference type="Gene3D" id="1.20.1730.10">
    <property type="entry name" value="Sodium/glucose cotransporter"/>
    <property type="match status" value="1"/>
</dbReference>
<evidence type="ECO:0000256" key="6">
    <source>
        <dbReference type="RuleBase" id="RU362091"/>
    </source>
</evidence>
<evidence type="ECO:0000313" key="9">
    <source>
        <dbReference type="Proteomes" id="UP000295244"/>
    </source>
</evidence>
<feature type="transmembrane region" description="Helical" evidence="7">
    <location>
        <begin position="408"/>
        <end position="429"/>
    </location>
</feature>
<proteinExistence type="inferred from homology"/>
<feature type="transmembrane region" description="Helical" evidence="7">
    <location>
        <begin position="169"/>
        <end position="191"/>
    </location>
</feature>
<dbReference type="InterPro" id="IPR038377">
    <property type="entry name" value="Na/Glc_symporter_sf"/>
</dbReference>
<feature type="transmembrane region" description="Helical" evidence="7">
    <location>
        <begin position="331"/>
        <end position="356"/>
    </location>
</feature>
<evidence type="ECO:0000256" key="1">
    <source>
        <dbReference type="ARBA" id="ARBA00004141"/>
    </source>
</evidence>
<feature type="transmembrane region" description="Helical" evidence="7">
    <location>
        <begin position="246"/>
        <end position="264"/>
    </location>
</feature>
<dbReference type="InterPro" id="IPR001734">
    <property type="entry name" value="Na/solute_symporter"/>
</dbReference>
<evidence type="ECO:0000256" key="3">
    <source>
        <dbReference type="ARBA" id="ARBA00022692"/>
    </source>
</evidence>
<evidence type="ECO:0000313" key="8">
    <source>
        <dbReference type="EMBL" id="TCJ16101.1"/>
    </source>
</evidence>
<feature type="transmembrane region" description="Helical" evidence="7">
    <location>
        <begin position="436"/>
        <end position="454"/>
    </location>
</feature>
<sequence length="480" mass="52378">MPVEYRPGRRGVGSMPDFDLGGIDIAIILVYIVATRIIGFIVGRGKKDSDDYFLGGRNFIWPLIGLSLLATNQSGASFIGLAGSGYNNGIAVYNFEWLAAVALIFFVIFVLPFYLRSRVYTMPEFLDRRYGHNSRLAFSGFLIFTNVFVDLSVALYGGGIVLQTLYPEVPLWVSIVVIAALAGMYTIFGGLQAVVITDTIQGIVLLIGGTIVAVMTFMAIPSWSAVEEAAPPEAFSLIRPLGDELTPWPGIFTGAVILGFYFWCTNQVIVQRTLGARNLDHGRWGALFAILLKLPILFIMVLPGTMALVLYPDLDNPDLVFPSLAFDLLPIGLRGVILAALLAAIMSTVDSILNALSTLVTMDFVRSFRPQTTERSLVYIGRISTAAFMIFAMIWAPQIANFPTLVQYLQSVLGYISPPVVAVFFVGLFWRRINAAGAFTTLAVMVPLGIAAFFPVEVFGLAGVHFLYVAFGSFVLILQL</sequence>
<reference evidence="8 9" key="1">
    <citation type="submission" date="2019-03" db="EMBL/GenBank/DDBJ databases">
        <title>Whole genome sequence of a novel Rubrobacter taiwanensis strain, isolated from Yellowstone National Park.</title>
        <authorList>
            <person name="Freed S."/>
            <person name="Ramaley R.F."/>
            <person name="Kyndt J.A."/>
        </authorList>
    </citation>
    <scope>NUCLEOTIDE SEQUENCE [LARGE SCALE GENOMIC DNA]</scope>
    <source>
        <strain evidence="8 9">Yellowstone</strain>
    </source>
</reference>
<dbReference type="AlphaFoldDB" id="A0A4R1BFZ2"/>
<feature type="transmembrane region" description="Helical" evidence="7">
    <location>
        <begin position="285"/>
        <end position="311"/>
    </location>
</feature>
<feature type="transmembrane region" description="Helical" evidence="7">
    <location>
        <begin position="203"/>
        <end position="226"/>
    </location>
</feature>
<protein>
    <submittedName>
        <fullName evidence="8">Sodium:solute symporter</fullName>
    </submittedName>
</protein>
<feature type="transmembrane region" description="Helical" evidence="7">
    <location>
        <begin position="63"/>
        <end position="83"/>
    </location>
</feature>
<feature type="transmembrane region" description="Helical" evidence="7">
    <location>
        <begin position="20"/>
        <end position="42"/>
    </location>
</feature>
<evidence type="ECO:0000256" key="5">
    <source>
        <dbReference type="ARBA" id="ARBA00023136"/>
    </source>
</evidence>
<dbReference type="EMBL" id="SKBU01000018">
    <property type="protein sequence ID" value="TCJ16101.1"/>
    <property type="molecule type" value="Genomic_DNA"/>
</dbReference>
<keyword evidence="5 7" id="KW-0472">Membrane</keyword>
<dbReference type="CDD" id="cd10329">
    <property type="entry name" value="SLC5sbd_SGLT1-like"/>
    <property type="match status" value="1"/>
</dbReference>
<gene>
    <name evidence="8" type="ORF">E0L93_10500</name>
</gene>
<dbReference type="PANTHER" id="PTHR11819:SF195">
    <property type="entry name" value="SODIUM_GLUCOSE COTRANSPORTER 4"/>
    <property type="match status" value="1"/>
</dbReference>
<evidence type="ECO:0000256" key="7">
    <source>
        <dbReference type="SAM" id="Phobius"/>
    </source>
</evidence>
<dbReference type="PANTHER" id="PTHR11819">
    <property type="entry name" value="SOLUTE CARRIER FAMILY 5"/>
    <property type="match status" value="1"/>
</dbReference>
<evidence type="ECO:0000256" key="2">
    <source>
        <dbReference type="ARBA" id="ARBA00006434"/>
    </source>
</evidence>
<dbReference type="Proteomes" id="UP000295244">
    <property type="component" value="Unassembled WGS sequence"/>
</dbReference>
<evidence type="ECO:0000256" key="4">
    <source>
        <dbReference type="ARBA" id="ARBA00022989"/>
    </source>
</evidence>
<dbReference type="OrthoDB" id="9814523at2"/>
<feature type="transmembrane region" description="Helical" evidence="7">
    <location>
        <begin position="460"/>
        <end position="478"/>
    </location>
</feature>
<organism evidence="8 9">
    <name type="scientific">Rubrobacter taiwanensis</name>
    <dbReference type="NCBI Taxonomy" id="185139"/>
    <lineage>
        <taxon>Bacteria</taxon>
        <taxon>Bacillati</taxon>
        <taxon>Actinomycetota</taxon>
        <taxon>Rubrobacteria</taxon>
        <taxon>Rubrobacterales</taxon>
        <taxon>Rubrobacteraceae</taxon>
        <taxon>Rubrobacter</taxon>
    </lineage>
</organism>
<feature type="transmembrane region" description="Helical" evidence="7">
    <location>
        <begin position="95"/>
        <end position="115"/>
    </location>
</feature>
<comment type="subcellular location">
    <subcellularLocation>
        <location evidence="1">Membrane</location>
        <topology evidence="1">Multi-pass membrane protein</topology>
    </subcellularLocation>
</comment>
<dbReference type="Pfam" id="PF00474">
    <property type="entry name" value="SSF"/>
    <property type="match status" value="1"/>
</dbReference>
<feature type="transmembrane region" description="Helical" evidence="7">
    <location>
        <begin position="136"/>
        <end position="157"/>
    </location>
</feature>
<dbReference type="GO" id="GO:0005412">
    <property type="term" value="F:D-glucose:sodium symporter activity"/>
    <property type="evidence" value="ECO:0007669"/>
    <property type="project" value="TreeGrafter"/>
</dbReference>